<organism evidence="2 3">
    <name type="scientific">Sporothrix stenoceras</name>
    <dbReference type="NCBI Taxonomy" id="5173"/>
    <lineage>
        <taxon>Eukaryota</taxon>
        <taxon>Fungi</taxon>
        <taxon>Dikarya</taxon>
        <taxon>Ascomycota</taxon>
        <taxon>Pezizomycotina</taxon>
        <taxon>Sordariomycetes</taxon>
        <taxon>Sordariomycetidae</taxon>
        <taxon>Ophiostomatales</taxon>
        <taxon>Ophiostomataceae</taxon>
        <taxon>Sporothrix</taxon>
    </lineage>
</organism>
<evidence type="ECO:0000313" key="2">
    <source>
        <dbReference type="EMBL" id="KAL1902815.1"/>
    </source>
</evidence>
<gene>
    <name evidence="2" type="ORF">Sste5346_000726</name>
</gene>
<feature type="region of interest" description="Disordered" evidence="1">
    <location>
        <begin position="53"/>
        <end position="90"/>
    </location>
</feature>
<name>A0ABR3ZQ37_9PEZI</name>
<feature type="compositionally biased region" description="Low complexity" evidence="1">
    <location>
        <begin position="69"/>
        <end position="85"/>
    </location>
</feature>
<accession>A0ABR3ZQ37</accession>
<protein>
    <submittedName>
        <fullName evidence="2">Uncharacterized protein</fullName>
    </submittedName>
</protein>
<feature type="region of interest" description="Disordered" evidence="1">
    <location>
        <begin position="1"/>
        <end position="40"/>
    </location>
</feature>
<evidence type="ECO:0000313" key="3">
    <source>
        <dbReference type="Proteomes" id="UP001583186"/>
    </source>
</evidence>
<evidence type="ECO:0000256" key="1">
    <source>
        <dbReference type="SAM" id="MobiDB-lite"/>
    </source>
</evidence>
<dbReference type="Proteomes" id="UP001583186">
    <property type="component" value="Unassembled WGS sequence"/>
</dbReference>
<feature type="compositionally biased region" description="Basic and acidic residues" evidence="1">
    <location>
        <begin position="1"/>
        <end position="35"/>
    </location>
</feature>
<proteinExistence type="predicted"/>
<comment type="caution">
    <text evidence="2">The sequence shown here is derived from an EMBL/GenBank/DDBJ whole genome shotgun (WGS) entry which is preliminary data.</text>
</comment>
<reference evidence="2 3" key="1">
    <citation type="journal article" date="2024" name="IMA Fungus">
        <title>IMA Genome - F19 : A genome assembly and annotation guide to empower mycologists, including annotated draft genome sequences of Ceratocystis pirilliformis, Diaporthe australafricana, Fusarium ophioides, Paecilomyces lecythidis, and Sporothrix stenoceras.</title>
        <authorList>
            <person name="Aylward J."/>
            <person name="Wilson A.M."/>
            <person name="Visagie C.M."/>
            <person name="Spraker J."/>
            <person name="Barnes I."/>
            <person name="Buitendag C."/>
            <person name="Ceriani C."/>
            <person name="Del Mar Angel L."/>
            <person name="du Plessis D."/>
            <person name="Fuchs T."/>
            <person name="Gasser K."/>
            <person name="Kramer D."/>
            <person name="Li W."/>
            <person name="Munsamy K."/>
            <person name="Piso A."/>
            <person name="Price J.L."/>
            <person name="Sonnekus B."/>
            <person name="Thomas C."/>
            <person name="van der Nest A."/>
            <person name="van Dijk A."/>
            <person name="van Heerden A."/>
            <person name="van Vuuren N."/>
            <person name="Yilmaz N."/>
            <person name="Duong T.A."/>
            <person name="van der Merwe N.A."/>
            <person name="Wingfield M.J."/>
            <person name="Wingfield B.D."/>
        </authorList>
    </citation>
    <scope>NUCLEOTIDE SEQUENCE [LARGE SCALE GENOMIC DNA]</scope>
    <source>
        <strain evidence="2 3">CMW 5346</strain>
    </source>
</reference>
<sequence length="172" mass="18925">MSYHSTERRGRSSRRSADRYDDRYNDRYHYGHDTYYDDGYGYGRGDYTAVERYHSSRPVSSRRSKSSHRTSSSTHSGSSSHRSSSANRELKHVVTSALAAGAVEAFRLRKTPGPWASGAKGGRVATAAIGAAVADSAVERNNHNGKHSRRHVVEATVAGLLADRLLNGSRKK</sequence>
<keyword evidence="3" id="KW-1185">Reference proteome</keyword>
<dbReference type="EMBL" id="JAWCUI010000003">
    <property type="protein sequence ID" value="KAL1902815.1"/>
    <property type="molecule type" value="Genomic_DNA"/>
</dbReference>